<dbReference type="Pfam" id="PF08241">
    <property type="entry name" value="Methyltransf_11"/>
    <property type="match status" value="1"/>
</dbReference>
<dbReference type="InterPro" id="IPR050508">
    <property type="entry name" value="Methyltransf_Superfamily"/>
</dbReference>
<accession>A0A6N6MSK2</accession>
<evidence type="ECO:0000259" key="1">
    <source>
        <dbReference type="Pfam" id="PF08241"/>
    </source>
</evidence>
<feature type="domain" description="Methyltransferase type 11" evidence="1">
    <location>
        <begin position="20"/>
        <end position="110"/>
    </location>
</feature>
<dbReference type="InterPro" id="IPR013216">
    <property type="entry name" value="Methyltransf_11"/>
</dbReference>
<keyword evidence="2" id="KW-0489">Methyltransferase</keyword>
<dbReference type="GO" id="GO:0008757">
    <property type="term" value="F:S-adenosylmethionine-dependent methyltransferase activity"/>
    <property type="evidence" value="ECO:0007669"/>
    <property type="project" value="InterPro"/>
</dbReference>
<keyword evidence="3" id="KW-1185">Reference proteome</keyword>
<dbReference type="InterPro" id="IPR029063">
    <property type="entry name" value="SAM-dependent_MTases_sf"/>
</dbReference>
<keyword evidence="2" id="KW-0808">Transferase</keyword>
<evidence type="ECO:0000313" key="2">
    <source>
        <dbReference type="EMBL" id="KAB1074627.1"/>
    </source>
</evidence>
<dbReference type="PANTHER" id="PTHR42912:SF93">
    <property type="entry name" value="N6-ADENOSINE-METHYLTRANSFERASE TMT1A"/>
    <property type="match status" value="1"/>
</dbReference>
<dbReference type="Proteomes" id="UP000441523">
    <property type="component" value="Unassembled WGS sequence"/>
</dbReference>
<protein>
    <submittedName>
        <fullName evidence="2">Class I SAM-dependent methyltransferase</fullName>
    </submittedName>
</protein>
<dbReference type="EMBL" id="VZZJ01000004">
    <property type="protein sequence ID" value="KAB1074627.1"/>
    <property type="molecule type" value="Genomic_DNA"/>
</dbReference>
<dbReference type="RefSeq" id="WP_150962268.1">
    <property type="nucleotide sequence ID" value="NZ_VZZJ01000004.1"/>
</dbReference>
<dbReference type="CDD" id="cd02440">
    <property type="entry name" value="AdoMet_MTases"/>
    <property type="match status" value="1"/>
</dbReference>
<dbReference type="PANTHER" id="PTHR42912">
    <property type="entry name" value="METHYLTRANSFERASE"/>
    <property type="match status" value="1"/>
</dbReference>
<dbReference type="GO" id="GO:0032259">
    <property type="term" value="P:methylation"/>
    <property type="evidence" value="ECO:0007669"/>
    <property type="project" value="UniProtKB-KW"/>
</dbReference>
<evidence type="ECO:0000313" key="3">
    <source>
        <dbReference type="Proteomes" id="UP000441523"/>
    </source>
</evidence>
<sequence length="236" mass="24718">MDTLSLILDTFEPLAGRRLLDIGCGSGTLAKALAARGATVTGIDPNPEAIAAAAAAVPAGRFEVAGANALPFPSASLDGAVFLNALHHVPDALAALWEAARVVRPGAAILVIEPLAEGSFFTALRPVEDETAVRHAAQAALAAAIASGQFACRRDLTFARRESFATLEHFLDRVLAVDPARADAVRRRRTEIGAIFSDVAERDAEGRFALTQPLRAQVLVVGPERAADAARSVRAR</sequence>
<comment type="caution">
    <text evidence="2">The sequence shown here is derived from an EMBL/GenBank/DDBJ whole genome shotgun (WGS) entry which is preliminary data.</text>
</comment>
<reference evidence="2 3" key="1">
    <citation type="submission" date="2019-09" db="EMBL/GenBank/DDBJ databases">
        <title>YIM 132548 draft genome.</title>
        <authorList>
            <person name="Jiang L."/>
        </authorList>
    </citation>
    <scope>NUCLEOTIDE SEQUENCE [LARGE SCALE GENOMIC DNA]</scope>
    <source>
        <strain evidence="2 3">YIM 132548</strain>
    </source>
</reference>
<dbReference type="Gene3D" id="3.40.50.150">
    <property type="entry name" value="Vaccinia Virus protein VP39"/>
    <property type="match status" value="1"/>
</dbReference>
<dbReference type="SUPFAM" id="SSF53335">
    <property type="entry name" value="S-adenosyl-L-methionine-dependent methyltransferases"/>
    <property type="match status" value="1"/>
</dbReference>
<gene>
    <name evidence="2" type="ORF">F6X51_05710</name>
</gene>
<name>A0A6N6MSK2_9HYPH</name>
<organism evidence="2 3">
    <name type="scientific">Methylobacterium planeticum</name>
    <dbReference type="NCBI Taxonomy" id="2615211"/>
    <lineage>
        <taxon>Bacteria</taxon>
        <taxon>Pseudomonadati</taxon>
        <taxon>Pseudomonadota</taxon>
        <taxon>Alphaproteobacteria</taxon>
        <taxon>Hyphomicrobiales</taxon>
        <taxon>Methylobacteriaceae</taxon>
        <taxon>Methylobacterium</taxon>
    </lineage>
</organism>
<dbReference type="AlphaFoldDB" id="A0A6N6MSK2"/>
<proteinExistence type="predicted"/>